<dbReference type="AlphaFoldDB" id="A0A371F342"/>
<organism evidence="3 4">
    <name type="scientific">Mucuna pruriens</name>
    <name type="common">Velvet bean</name>
    <name type="synonym">Dolichos pruriens</name>
    <dbReference type="NCBI Taxonomy" id="157652"/>
    <lineage>
        <taxon>Eukaryota</taxon>
        <taxon>Viridiplantae</taxon>
        <taxon>Streptophyta</taxon>
        <taxon>Embryophyta</taxon>
        <taxon>Tracheophyta</taxon>
        <taxon>Spermatophyta</taxon>
        <taxon>Magnoliopsida</taxon>
        <taxon>eudicotyledons</taxon>
        <taxon>Gunneridae</taxon>
        <taxon>Pentapetalae</taxon>
        <taxon>rosids</taxon>
        <taxon>fabids</taxon>
        <taxon>Fabales</taxon>
        <taxon>Fabaceae</taxon>
        <taxon>Papilionoideae</taxon>
        <taxon>50 kb inversion clade</taxon>
        <taxon>NPAAA clade</taxon>
        <taxon>indigoferoid/millettioid clade</taxon>
        <taxon>Phaseoleae</taxon>
        <taxon>Mucuna</taxon>
    </lineage>
</organism>
<evidence type="ECO:0000259" key="2">
    <source>
        <dbReference type="Pfam" id="PF07727"/>
    </source>
</evidence>
<feature type="non-terminal residue" evidence="3">
    <location>
        <position position="438"/>
    </location>
</feature>
<dbReference type="OrthoDB" id="2012657at2759"/>
<dbReference type="CDD" id="cd09272">
    <property type="entry name" value="RNase_HI_RT_Ty1"/>
    <property type="match status" value="1"/>
</dbReference>
<dbReference type="SUPFAM" id="SSF56672">
    <property type="entry name" value="DNA/RNA polymerases"/>
    <property type="match status" value="1"/>
</dbReference>
<protein>
    <recommendedName>
        <fullName evidence="2">Reverse transcriptase Ty1/copia-type domain-containing protein</fullName>
    </recommendedName>
</protein>
<comment type="caution">
    <text evidence="3">The sequence shown here is derived from an EMBL/GenBank/DDBJ whole genome shotgun (WGS) entry which is preliminary data.</text>
</comment>
<dbReference type="InterPro" id="IPR043502">
    <property type="entry name" value="DNA/RNA_pol_sf"/>
</dbReference>
<feature type="non-terminal residue" evidence="3">
    <location>
        <position position="1"/>
    </location>
</feature>
<evidence type="ECO:0000313" key="3">
    <source>
        <dbReference type="EMBL" id="RDX72716.1"/>
    </source>
</evidence>
<feature type="domain" description="Reverse transcriptase Ty1/copia-type" evidence="2">
    <location>
        <begin position="61"/>
        <end position="247"/>
    </location>
</feature>
<name>A0A371F342_MUCPR</name>
<keyword evidence="1" id="KW-0732">Signal</keyword>
<dbReference type="PANTHER" id="PTHR11439">
    <property type="entry name" value="GAG-POL-RELATED RETROTRANSPOSON"/>
    <property type="match status" value="1"/>
</dbReference>
<feature type="chain" id="PRO_5017077232" description="Reverse transcriptase Ty1/copia-type domain-containing protein" evidence="1">
    <location>
        <begin position="25"/>
        <end position="438"/>
    </location>
</feature>
<evidence type="ECO:0000256" key="1">
    <source>
        <dbReference type="SAM" id="SignalP"/>
    </source>
</evidence>
<gene>
    <name evidence="3" type="ORF">CR513_47754</name>
</gene>
<feature type="signal peptide" evidence="1">
    <location>
        <begin position="1"/>
        <end position="24"/>
    </location>
</feature>
<dbReference type="EMBL" id="QJKJ01010794">
    <property type="protein sequence ID" value="RDX72716.1"/>
    <property type="molecule type" value="Genomic_DNA"/>
</dbReference>
<sequence>MNLPSLRSLVTHLINLLFVSLVVCLCPSSSTQDNSLVVALDKENEYWQKAVETKLIVLDENHTCDIVSCPPSIKPLDNKFVFSIKLRSDGSIDHYKTRLVVLGNKKEYGLDYDKTFSPIAKMTIVGTILALAASQSWSLHQMDVNAFLHGDFKEEVYIKLPYGMHTLFPNIVCKLKRFLYGLKHAPRYDPFLFLQRTLKGIVVLLVYVDDIVVTGSDQEEISRIKQILHFHMKELGHLTYFSGLEAFFKSAKVQSRFVPASWTQIQPLLTLPSKCHSNDPTLYRKLVGSLFYVIITHPDIYFIVHTISKFMQSPQNFHFHCPDTRKSTIGWCMFLGNALISSKCKKQNLVSKSSTKAKYQAMSSFDSLKHNQLYYMVTTLVLYRLQQIQFTMNEQNRLKLIIHPTYTSIVIHKSNEPLTLSNVKTSRRAKMPSWMRWK</sequence>
<proteinExistence type="predicted"/>
<keyword evidence="4" id="KW-1185">Reference proteome</keyword>
<dbReference type="Proteomes" id="UP000257109">
    <property type="component" value="Unassembled WGS sequence"/>
</dbReference>
<dbReference type="Pfam" id="PF07727">
    <property type="entry name" value="RVT_2"/>
    <property type="match status" value="1"/>
</dbReference>
<dbReference type="InterPro" id="IPR013103">
    <property type="entry name" value="RVT_2"/>
</dbReference>
<accession>A0A371F342</accession>
<reference evidence="3" key="1">
    <citation type="submission" date="2018-05" db="EMBL/GenBank/DDBJ databases">
        <title>Draft genome of Mucuna pruriens seed.</title>
        <authorList>
            <person name="Nnadi N.E."/>
            <person name="Vos R."/>
            <person name="Hasami M.H."/>
            <person name="Devisetty U.K."/>
            <person name="Aguiy J.C."/>
        </authorList>
    </citation>
    <scope>NUCLEOTIDE SEQUENCE [LARGE SCALE GENOMIC DNA]</scope>
    <source>
        <strain evidence="3">JCA_2017</strain>
    </source>
</reference>
<dbReference type="STRING" id="157652.A0A371F342"/>
<evidence type="ECO:0000313" key="4">
    <source>
        <dbReference type="Proteomes" id="UP000257109"/>
    </source>
</evidence>
<dbReference type="PANTHER" id="PTHR11439:SF483">
    <property type="entry name" value="PEPTIDE SYNTHASE GLIP-LIKE, PUTATIVE (AFU_ORTHOLOGUE AFUA_3G12920)-RELATED"/>
    <property type="match status" value="1"/>
</dbReference>